<evidence type="ECO:0000313" key="7">
    <source>
        <dbReference type="EMBL" id="GES07185.1"/>
    </source>
</evidence>
<sequence>MAESTRTTGTAVTDALRANGVTLAFGIPGTHNLEFYRGMAACSIDHVVTRHEQGAGYAADGYARSTGRPGVVVATSGPGVMNVMTAAATAYADSVPMLVLSPGVPTGLERSGFGWLHEMKDQRAAVDAAVTRSLRPGTPEQAVDAIHETFSRWAVERPRPVHIEVPLDVLETPWSGQIPPVWPSACPAAAAPEAVDAAVALLGAASAPLIVAGGGAVAAAAALRALAERLDAPVVTTIGGKGVLDEEHPLAVGAFIGNPGVKSLVEAADVLLVVGSEFGDAEIPRGSLTPAAQVIRVDLDPGQLHRNLRATLPIHADARLALRALLAGLTTTAASNTSGGARRAQSARANCLTRAMESGGRWRAIQEALRAELPADVIVTGDSSQVSYLGTAPFWPFAAPRRYLAPIGFSTLGYGLPAAIGAKLADRDRPVLALIGDGALMFSVQELVTAAELGLALPVVVLDNHGFGEIRQDMIDRSITPYAVDLTRPDFVRLAESMGAHGVRAADETEAAKQAAAALGADRPTLIVCEVGA</sequence>
<dbReference type="Gene3D" id="3.40.50.1220">
    <property type="entry name" value="TPP-binding domain"/>
    <property type="match status" value="1"/>
</dbReference>
<feature type="domain" description="Thiamine pyrophosphate enzyme central" evidence="4">
    <location>
        <begin position="195"/>
        <end position="325"/>
    </location>
</feature>
<evidence type="ECO:0000256" key="1">
    <source>
        <dbReference type="ARBA" id="ARBA00007812"/>
    </source>
</evidence>
<keyword evidence="2 3" id="KW-0786">Thiamine pyrophosphate</keyword>
<dbReference type="Pfam" id="PF02776">
    <property type="entry name" value="TPP_enzyme_N"/>
    <property type="match status" value="1"/>
</dbReference>
<gene>
    <name evidence="7" type="ORF">Amac_007800</name>
</gene>
<evidence type="ECO:0008006" key="9">
    <source>
        <dbReference type="Google" id="ProtNLM"/>
    </source>
</evidence>
<dbReference type="EMBL" id="BLAE01000005">
    <property type="protein sequence ID" value="GES07185.1"/>
    <property type="molecule type" value="Genomic_DNA"/>
</dbReference>
<dbReference type="SUPFAM" id="SSF52467">
    <property type="entry name" value="DHS-like NAD/FAD-binding domain"/>
    <property type="match status" value="1"/>
</dbReference>
<dbReference type="InterPro" id="IPR012001">
    <property type="entry name" value="Thiamin_PyroP_enz_TPP-bd_dom"/>
</dbReference>
<evidence type="ECO:0000259" key="5">
    <source>
        <dbReference type="Pfam" id="PF02775"/>
    </source>
</evidence>
<dbReference type="Pfam" id="PF02775">
    <property type="entry name" value="TPP_enzyme_C"/>
    <property type="match status" value="1"/>
</dbReference>
<feature type="domain" description="Thiamine pyrophosphate enzyme TPP-binding" evidence="5">
    <location>
        <begin position="391"/>
        <end position="529"/>
    </location>
</feature>
<dbReference type="AlphaFoldDB" id="A0A5M3WDN0"/>
<evidence type="ECO:0000259" key="6">
    <source>
        <dbReference type="Pfam" id="PF02776"/>
    </source>
</evidence>
<reference evidence="7 8" key="1">
    <citation type="submission" date="2019-10" db="EMBL/GenBank/DDBJ databases">
        <title>Whole genome shotgun sequence of Acrocarpospora macrocephala NBRC 16266.</title>
        <authorList>
            <person name="Ichikawa N."/>
            <person name="Kimura A."/>
            <person name="Kitahashi Y."/>
            <person name="Komaki H."/>
            <person name="Oguchi A."/>
        </authorList>
    </citation>
    <scope>NUCLEOTIDE SEQUENCE [LARGE SCALE GENOMIC DNA]</scope>
    <source>
        <strain evidence="7 8">NBRC 16266</strain>
    </source>
</reference>
<dbReference type="GO" id="GO:0009099">
    <property type="term" value="P:L-valine biosynthetic process"/>
    <property type="evidence" value="ECO:0007669"/>
    <property type="project" value="TreeGrafter"/>
</dbReference>
<dbReference type="GO" id="GO:0005948">
    <property type="term" value="C:acetolactate synthase complex"/>
    <property type="evidence" value="ECO:0007669"/>
    <property type="project" value="TreeGrafter"/>
</dbReference>
<protein>
    <recommendedName>
        <fullName evidence="9">Acetolactate synthase</fullName>
    </recommendedName>
</protein>
<dbReference type="NCBIfam" id="NF005712">
    <property type="entry name" value="PRK07524.1"/>
    <property type="match status" value="1"/>
</dbReference>
<comment type="caution">
    <text evidence="7">The sequence shown here is derived from an EMBL/GenBank/DDBJ whole genome shotgun (WGS) entry which is preliminary data.</text>
</comment>
<dbReference type="GO" id="GO:0000287">
    <property type="term" value="F:magnesium ion binding"/>
    <property type="evidence" value="ECO:0007669"/>
    <property type="project" value="InterPro"/>
</dbReference>
<dbReference type="GO" id="GO:0003984">
    <property type="term" value="F:acetolactate synthase activity"/>
    <property type="evidence" value="ECO:0007669"/>
    <property type="project" value="TreeGrafter"/>
</dbReference>
<dbReference type="Gene3D" id="3.40.50.970">
    <property type="match status" value="2"/>
</dbReference>
<dbReference type="GO" id="GO:0009097">
    <property type="term" value="P:isoleucine biosynthetic process"/>
    <property type="evidence" value="ECO:0007669"/>
    <property type="project" value="TreeGrafter"/>
</dbReference>
<dbReference type="InterPro" id="IPR011766">
    <property type="entry name" value="TPP_enzyme_TPP-bd"/>
</dbReference>
<comment type="similarity">
    <text evidence="1 3">Belongs to the TPP enzyme family.</text>
</comment>
<organism evidence="7 8">
    <name type="scientific">Acrocarpospora macrocephala</name>
    <dbReference type="NCBI Taxonomy" id="150177"/>
    <lineage>
        <taxon>Bacteria</taxon>
        <taxon>Bacillati</taxon>
        <taxon>Actinomycetota</taxon>
        <taxon>Actinomycetes</taxon>
        <taxon>Streptosporangiales</taxon>
        <taxon>Streptosporangiaceae</taxon>
        <taxon>Acrocarpospora</taxon>
    </lineage>
</organism>
<dbReference type="Proteomes" id="UP000331127">
    <property type="component" value="Unassembled WGS sequence"/>
</dbReference>
<dbReference type="InterPro" id="IPR029035">
    <property type="entry name" value="DHS-like_NAD/FAD-binding_dom"/>
</dbReference>
<accession>A0A5M3WDN0</accession>
<dbReference type="CDD" id="cd07035">
    <property type="entry name" value="TPP_PYR_POX_like"/>
    <property type="match status" value="1"/>
</dbReference>
<dbReference type="InterPro" id="IPR045229">
    <property type="entry name" value="TPP_enz"/>
</dbReference>
<dbReference type="Pfam" id="PF00205">
    <property type="entry name" value="TPP_enzyme_M"/>
    <property type="match status" value="1"/>
</dbReference>
<dbReference type="GO" id="GO:0030976">
    <property type="term" value="F:thiamine pyrophosphate binding"/>
    <property type="evidence" value="ECO:0007669"/>
    <property type="project" value="InterPro"/>
</dbReference>
<evidence type="ECO:0000259" key="4">
    <source>
        <dbReference type="Pfam" id="PF00205"/>
    </source>
</evidence>
<dbReference type="SUPFAM" id="SSF52518">
    <property type="entry name" value="Thiamin diphosphate-binding fold (THDP-binding)"/>
    <property type="match status" value="2"/>
</dbReference>
<dbReference type="RefSeq" id="WP_155352897.1">
    <property type="nucleotide sequence ID" value="NZ_BAAAHL010000077.1"/>
</dbReference>
<dbReference type="GO" id="GO:0050660">
    <property type="term" value="F:flavin adenine dinucleotide binding"/>
    <property type="evidence" value="ECO:0007669"/>
    <property type="project" value="TreeGrafter"/>
</dbReference>
<keyword evidence="8" id="KW-1185">Reference proteome</keyword>
<evidence type="ECO:0000256" key="3">
    <source>
        <dbReference type="RuleBase" id="RU362132"/>
    </source>
</evidence>
<feature type="domain" description="Thiamine pyrophosphate enzyme N-terminal TPP-binding" evidence="6">
    <location>
        <begin position="7"/>
        <end position="122"/>
    </location>
</feature>
<dbReference type="PANTHER" id="PTHR18968:SF13">
    <property type="entry name" value="ACETOLACTATE SYNTHASE CATALYTIC SUBUNIT, MITOCHONDRIAL"/>
    <property type="match status" value="1"/>
</dbReference>
<dbReference type="CDD" id="cd00568">
    <property type="entry name" value="TPP_enzymes"/>
    <property type="match status" value="1"/>
</dbReference>
<dbReference type="InterPro" id="IPR029061">
    <property type="entry name" value="THDP-binding"/>
</dbReference>
<dbReference type="InterPro" id="IPR012000">
    <property type="entry name" value="Thiamin_PyroP_enz_cen_dom"/>
</dbReference>
<proteinExistence type="inferred from homology"/>
<dbReference type="OrthoDB" id="4959782at2"/>
<evidence type="ECO:0000313" key="8">
    <source>
        <dbReference type="Proteomes" id="UP000331127"/>
    </source>
</evidence>
<dbReference type="PANTHER" id="PTHR18968">
    <property type="entry name" value="THIAMINE PYROPHOSPHATE ENZYMES"/>
    <property type="match status" value="1"/>
</dbReference>
<name>A0A5M3WDN0_9ACTN</name>
<evidence type="ECO:0000256" key="2">
    <source>
        <dbReference type="ARBA" id="ARBA00023052"/>
    </source>
</evidence>